<organism evidence="1 2">
    <name type="scientific">Stephania japonica</name>
    <dbReference type="NCBI Taxonomy" id="461633"/>
    <lineage>
        <taxon>Eukaryota</taxon>
        <taxon>Viridiplantae</taxon>
        <taxon>Streptophyta</taxon>
        <taxon>Embryophyta</taxon>
        <taxon>Tracheophyta</taxon>
        <taxon>Spermatophyta</taxon>
        <taxon>Magnoliopsida</taxon>
        <taxon>Ranunculales</taxon>
        <taxon>Menispermaceae</taxon>
        <taxon>Menispermoideae</taxon>
        <taxon>Cissampelideae</taxon>
        <taxon>Stephania</taxon>
    </lineage>
</organism>
<reference evidence="1 2" key="1">
    <citation type="submission" date="2024-01" db="EMBL/GenBank/DDBJ databases">
        <title>Genome assemblies of Stephania.</title>
        <authorList>
            <person name="Yang L."/>
        </authorList>
    </citation>
    <scope>NUCLEOTIDE SEQUENCE [LARGE SCALE GENOMIC DNA]</scope>
    <source>
        <strain evidence="1">QJT</strain>
        <tissue evidence="1">Leaf</tissue>
    </source>
</reference>
<name>A0AAP0JBC7_9MAGN</name>
<proteinExistence type="predicted"/>
<dbReference type="AlphaFoldDB" id="A0AAP0JBC7"/>
<evidence type="ECO:0000313" key="2">
    <source>
        <dbReference type="Proteomes" id="UP001417504"/>
    </source>
</evidence>
<gene>
    <name evidence="1" type="ORF">Sjap_010299</name>
</gene>
<comment type="caution">
    <text evidence="1">The sequence shown here is derived from an EMBL/GenBank/DDBJ whole genome shotgun (WGS) entry which is preliminary data.</text>
</comment>
<evidence type="ECO:0000313" key="1">
    <source>
        <dbReference type="EMBL" id="KAK9129812.1"/>
    </source>
</evidence>
<sequence length="81" mass="9631">MKTKQRDIKNKLMSYTYIPPQTKGERNDSKFVPKKLKSCESKSFCKYVRNLIICRNMLNRKLPGKNFVPHIMNIQLYMLCS</sequence>
<keyword evidence="2" id="KW-1185">Reference proteome</keyword>
<dbReference type="EMBL" id="JBBNAE010000004">
    <property type="protein sequence ID" value="KAK9129812.1"/>
    <property type="molecule type" value="Genomic_DNA"/>
</dbReference>
<protein>
    <submittedName>
        <fullName evidence="1">Uncharacterized protein</fullName>
    </submittedName>
</protein>
<dbReference type="Proteomes" id="UP001417504">
    <property type="component" value="Unassembled WGS sequence"/>
</dbReference>
<accession>A0AAP0JBC7</accession>